<comment type="caution">
    <text evidence="3">The sequence shown here is derived from an EMBL/GenBank/DDBJ whole genome shotgun (WGS) entry which is preliminary data.</text>
</comment>
<dbReference type="OrthoDB" id="440867at2759"/>
<dbReference type="AlphaFoldDB" id="A0A812LA03"/>
<sequence length="245" mass="26606">MTLQLMLVFGIMVLVDWARPWEKTSPGHHLQILQQVVFYTIGFLNLVSVVGLYFAKDRYPTNYMLMATTTLLSGIFWGMTRAHSAVTMHFQIVGILMFTMGAAVVSSWALATKDPKMPGGSMLLASLAPGWLMGCVTNALICTLWLPTGSLEVLAATGFSFLLICIMLLDAGKYLVSCEPDDFMSVIVSMDSSLLVIVSIPFFVLSFCLLHTGEAVLDPTGDVEVPTEHLPAPDHIGASNTLVIA</sequence>
<gene>
    <name evidence="3" type="ORF">SNEC2469_LOCUS4577</name>
</gene>
<feature type="transmembrane region" description="Helical" evidence="1">
    <location>
        <begin position="193"/>
        <end position="212"/>
    </location>
</feature>
<dbReference type="Proteomes" id="UP000601435">
    <property type="component" value="Unassembled WGS sequence"/>
</dbReference>
<feature type="transmembrane region" description="Helical" evidence="1">
    <location>
        <begin position="92"/>
        <end position="111"/>
    </location>
</feature>
<feature type="transmembrane region" description="Helical" evidence="1">
    <location>
        <begin position="36"/>
        <end position="55"/>
    </location>
</feature>
<reference evidence="3" key="1">
    <citation type="submission" date="2021-02" db="EMBL/GenBank/DDBJ databases">
        <authorList>
            <person name="Dougan E. K."/>
            <person name="Rhodes N."/>
            <person name="Thang M."/>
            <person name="Chan C."/>
        </authorList>
    </citation>
    <scope>NUCLEOTIDE SEQUENCE</scope>
</reference>
<evidence type="ECO:0000256" key="2">
    <source>
        <dbReference type="SAM" id="SignalP"/>
    </source>
</evidence>
<evidence type="ECO:0000256" key="1">
    <source>
        <dbReference type="SAM" id="Phobius"/>
    </source>
</evidence>
<feature type="signal peptide" evidence="2">
    <location>
        <begin position="1"/>
        <end position="18"/>
    </location>
</feature>
<keyword evidence="4" id="KW-1185">Reference proteome</keyword>
<keyword evidence="2" id="KW-0732">Signal</keyword>
<keyword evidence="1" id="KW-0472">Membrane</keyword>
<keyword evidence="1" id="KW-0812">Transmembrane</keyword>
<feature type="transmembrane region" description="Helical" evidence="1">
    <location>
        <begin position="153"/>
        <end position="172"/>
    </location>
</feature>
<proteinExistence type="predicted"/>
<feature type="transmembrane region" description="Helical" evidence="1">
    <location>
        <begin position="62"/>
        <end position="80"/>
    </location>
</feature>
<dbReference type="EMBL" id="CAJNJA010009119">
    <property type="protein sequence ID" value="CAE7243347.1"/>
    <property type="molecule type" value="Genomic_DNA"/>
</dbReference>
<accession>A0A812LA03</accession>
<keyword evidence="1" id="KW-1133">Transmembrane helix</keyword>
<name>A0A812LA03_9DINO</name>
<evidence type="ECO:0000313" key="3">
    <source>
        <dbReference type="EMBL" id="CAE7243347.1"/>
    </source>
</evidence>
<feature type="chain" id="PRO_5032417928" evidence="2">
    <location>
        <begin position="19"/>
        <end position="245"/>
    </location>
</feature>
<organism evidence="3 4">
    <name type="scientific">Symbiodinium necroappetens</name>
    <dbReference type="NCBI Taxonomy" id="1628268"/>
    <lineage>
        <taxon>Eukaryota</taxon>
        <taxon>Sar</taxon>
        <taxon>Alveolata</taxon>
        <taxon>Dinophyceae</taxon>
        <taxon>Suessiales</taxon>
        <taxon>Symbiodiniaceae</taxon>
        <taxon>Symbiodinium</taxon>
    </lineage>
</organism>
<feature type="transmembrane region" description="Helical" evidence="1">
    <location>
        <begin position="123"/>
        <end position="147"/>
    </location>
</feature>
<protein>
    <submittedName>
        <fullName evidence="3">Uncharacterized protein</fullName>
    </submittedName>
</protein>
<evidence type="ECO:0000313" key="4">
    <source>
        <dbReference type="Proteomes" id="UP000601435"/>
    </source>
</evidence>